<dbReference type="GO" id="GO:0007015">
    <property type="term" value="P:actin filament organization"/>
    <property type="evidence" value="ECO:0007669"/>
    <property type="project" value="TreeGrafter"/>
</dbReference>
<dbReference type="GO" id="GO:0016020">
    <property type="term" value="C:membrane"/>
    <property type="evidence" value="ECO:0007669"/>
    <property type="project" value="TreeGrafter"/>
</dbReference>
<feature type="binding site" evidence="6">
    <location>
        <begin position="425"/>
        <end position="432"/>
    </location>
    <ligand>
        <name>ATP</name>
        <dbReference type="ChEBI" id="CHEBI:30616"/>
    </ligand>
</feature>
<protein>
    <recommendedName>
        <fullName evidence="8">Myosin motor domain-containing protein</fullName>
    </recommendedName>
</protein>
<proteinExistence type="inferred from homology"/>
<dbReference type="PROSITE" id="PS51456">
    <property type="entry name" value="MYOSIN_MOTOR"/>
    <property type="match status" value="1"/>
</dbReference>
<dbReference type="GO" id="GO:0000146">
    <property type="term" value="F:microfilament motor activity"/>
    <property type="evidence" value="ECO:0007669"/>
    <property type="project" value="TreeGrafter"/>
</dbReference>
<evidence type="ECO:0000313" key="10">
    <source>
        <dbReference type="Proteomes" id="UP000030754"/>
    </source>
</evidence>
<dbReference type="PANTHER" id="PTHR13140:SF706">
    <property type="entry name" value="DILUTE CLASS UNCONVENTIONAL MYOSIN, ISOFORM C"/>
    <property type="match status" value="1"/>
</dbReference>
<keyword evidence="2 6" id="KW-0067">ATP-binding</keyword>
<reference evidence="9" key="1">
    <citation type="submission" date="2013-10" db="EMBL/GenBank/DDBJ databases">
        <title>Genomic analysis of the causative agents of coccidiosis in chickens.</title>
        <authorList>
            <person name="Reid A.J."/>
            <person name="Blake D."/>
            <person name="Billington K."/>
            <person name="Browne H."/>
            <person name="Dunn M."/>
            <person name="Hung S."/>
            <person name="Kawahara F."/>
            <person name="Miranda-Saavedra D."/>
            <person name="Mourier T."/>
            <person name="Nagra H."/>
            <person name="Otto T.D."/>
            <person name="Rawlings N."/>
            <person name="Sanchez A."/>
            <person name="Sanders M."/>
            <person name="Subramaniam C."/>
            <person name="Tay Y."/>
            <person name="Dear P."/>
            <person name="Doerig C."/>
            <person name="Gruber A."/>
            <person name="Parkinson J."/>
            <person name="Shirley M."/>
            <person name="Wan K.L."/>
            <person name="Berriman M."/>
            <person name="Tomley F."/>
            <person name="Pain A."/>
        </authorList>
    </citation>
    <scope>NUCLEOTIDE SEQUENCE [LARGE SCALE GENOMIC DNA]</scope>
    <source>
        <strain evidence="9">Houghton</strain>
    </source>
</reference>
<feature type="domain" description="Myosin motor" evidence="8">
    <location>
        <begin position="225"/>
        <end position="465"/>
    </location>
</feature>
<dbReference type="Pfam" id="PF00063">
    <property type="entry name" value="Myosin_head"/>
    <property type="match status" value="2"/>
</dbReference>
<evidence type="ECO:0000259" key="8">
    <source>
        <dbReference type="PROSITE" id="PS51456"/>
    </source>
</evidence>
<dbReference type="SUPFAM" id="SSF52540">
    <property type="entry name" value="P-loop containing nucleoside triphosphate hydrolases"/>
    <property type="match status" value="2"/>
</dbReference>
<gene>
    <name evidence="9" type="ORF">ENH_00004130</name>
</gene>
<dbReference type="InterPro" id="IPR036961">
    <property type="entry name" value="Kinesin_motor_dom_sf"/>
</dbReference>
<feature type="compositionally biased region" description="Polar residues" evidence="7">
    <location>
        <begin position="81"/>
        <end position="96"/>
    </location>
</feature>
<evidence type="ECO:0000313" key="9">
    <source>
        <dbReference type="EMBL" id="CDJ65368.1"/>
    </source>
</evidence>
<dbReference type="AlphaFoldDB" id="U6MQL2"/>
<keyword evidence="3 6" id="KW-0518">Myosin</keyword>
<dbReference type="GO" id="GO:0016459">
    <property type="term" value="C:myosin complex"/>
    <property type="evidence" value="ECO:0007669"/>
    <property type="project" value="UniProtKB-KW"/>
</dbReference>
<keyword evidence="10" id="KW-1185">Reference proteome</keyword>
<evidence type="ECO:0000256" key="1">
    <source>
        <dbReference type="ARBA" id="ARBA00022741"/>
    </source>
</evidence>
<comment type="caution">
    <text evidence="6">Lacks conserved residue(s) required for the propagation of feature annotation.</text>
</comment>
<organism evidence="9 10">
    <name type="scientific">Eimeria necatrix</name>
    <dbReference type="NCBI Taxonomy" id="51315"/>
    <lineage>
        <taxon>Eukaryota</taxon>
        <taxon>Sar</taxon>
        <taxon>Alveolata</taxon>
        <taxon>Apicomplexa</taxon>
        <taxon>Conoidasida</taxon>
        <taxon>Coccidia</taxon>
        <taxon>Eucoccidiorida</taxon>
        <taxon>Eimeriorina</taxon>
        <taxon>Eimeriidae</taxon>
        <taxon>Eimeria</taxon>
    </lineage>
</organism>
<dbReference type="RefSeq" id="XP_013433835.1">
    <property type="nucleotide sequence ID" value="XM_013578381.1"/>
</dbReference>
<evidence type="ECO:0000256" key="6">
    <source>
        <dbReference type="PROSITE-ProRule" id="PRU00782"/>
    </source>
</evidence>
<reference evidence="9" key="2">
    <citation type="submission" date="2013-10" db="EMBL/GenBank/DDBJ databases">
        <authorList>
            <person name="Aslett M."/>
        </authorList>
    </citation>
    <scope>NUCLEOTIDE SEQUENCE [LARGE SCALE GENOMIC DNA]</scope>
    <source>
        <strain evidence="9">Houghton</strain>
    </source>
</reference>
<comment type="similarity">
    <text evidence="6">Belongs to the TRAFAC class myosin-kinesin ATPase superfamily. Myosin family.</text>
</comment>
<feature type="region of interest" description="Disordered" evidence="7">
    <location>
        <begin position="80"/>
        <end position="132"/>
    </location>
</feature>
<sequence length="465" mass="50148">MEPSHTDGGQASTSPTIPAGSLAWVEDSEYGFLTVKVSRVDFSTRRAYVETHPEGASGVAAAQAAAAVVREATAALLATDPSVSLQSSTQCDTQGQDGARTPPIALQDLQSSNHTEQWKEHRPAPESTDLRQDNPAQCCGSYEGPVPQPCEGLETTVLCTLPEKNICESFGNSGTIFLGNVEHNASNAAEAAAKETIVNFAPKPPFEVPLTHLWPYNAPPLPPHPVPDDSASCGTLSAAALLQLLQHRYIRDEIYTYAANVLLAVNPYKPLPHLYTAQQILLYRNWREVARTYRRNFPEEQWHSSREGGLLANSSSAIGSILDSLPGVLPIRRPSLIECFDGVLGSSSDPADRTNVNPWTINSTTSAERSTQAYGTQAKALAAEQAFKRSTASRNRPPPHPFVVAEDALRRLVGTQTSQTIVVSGQSGAGKTETSKQLMLFLTHVSTSSQDDKALLSSELKLLHF</sequence>
<evidence type="ECO:0000256" key="2">
    <source>
        <dbReference type="ARBA" id="ARBA00022840"/>
    </source>
</evidence>
<dbReference type="Gene3D" id="3.40.850.10">
    <property type="entry name" value="Kinesin motor domain"/>
    <property type="match status" value="2"/>
</dbReference>
<feature type="compositionally biased region" description="Polar residues" evidence="7">
    <location>
        <begin position="7"/>
        <end position="16"/>
    </location>
</feature>
<dbReference type="GO" id="GO:0051015">
    <property type="term" value="F:actin filament binding"/>
    <property type="evidence" value="ECO:0007669"/>
    <property type="project" value="TreeGrafter"/>
</dbReference>
<name>U6MQL2_9EIME</name>
<dbReference type="EMBL" id="HG723134">
    <property type="protein sequence ID" value="CDJ65368.1"/>
    <property type="molecule type" value="Genomic_DNA"/>
</dbReference>
<evidence type="ECO:0000256" key="7">
    <source>
        <dbReference type="SAM" id="MobiDB-lite"/>
    </source>
</evidence>
<dbReference type="GeneID" id="25470605"/>
<dbReference type="InterPro" id="IPR027417">
    <property type="entry name" value="P-loop_NTPase"/>
</dbReference>
<keyword evidence="5 6" id="KW-0009">Actin-binding</keyword>
<dbReference type="PANTHER" id="PTHR13140">
    <property type="entry name" value="MYOSIN"/>
    <property type="match status" value="1"/>
</dbReference>
<feature type="compositionally biased region" description="Basic and acidic residues" evidence="7">
    <location>
        <begin position="116"/>
        <end position="132"/>
    </location>
</feature>
<evidence type="ECO:0000256" key="4">
    <source>
        <dbReference type="ARBA" id="ARBA00023175"/>
    </source>
</evidence>
<dbReference type="VEuPathDB" id="ToxoDB:ENH_00004130"/>
<dbReference type="GO" id="GO:0005737">
    <property type="term" value="C:cytoplasm"/>
    <property type="evidence" value="ECO:0007669"/>
    <property type="project" value="TreeGrafter"/>
</dbReference>
<keyword evidence="4 6" id="KW-0505">Motor protein</keyword>
<dbReference type="OrthoDB" id="346345at2759"/>
<dbReference type="GO" id="GO:0005524">
    <property type="term" value="F:ATP binding"/>
    <property type="evidence" value="ECO:0007669"/>
    <property type="project" value="UniProtKB-UniRule"/>
</dbReference>
<evidence type="ECO:0000256" key="3">
    <source>
        <dbReference type="ARBA" id="ARBA00023123"/>
    </source>
</evidence>
<accession>U6MQL2</accession>
<evidence type="ECO:0000256" key="5">
    <source>
        <dbReference type="ARBA" id="ARBA00023203"/>
    </source>
</evidence>
<dbReference type="Proteomes" id="UP000030754">
    <property type="component" value="Unassembled WGS sequence"/>
</dbReference>
<dbReference type="InterPro" id="IPR001609">
    <property type="entry name" value="Myosin_head_motor_dom-like"/>
</dbReference>
<feature type="region of interest" description="Disordered" evidence="7">
    <location>
        <begin position="1"/>
        <end position="20"/>
    </location>
</feature>
<keyword evidence="1 6" id="KW-0547">Nucleotide-binding</keyword>